<name>A0A537L4B6_9BACT</name>
<dbReference type="EMBL" id="VBAJ01000291">
    <property type="protein sequence ID" value="TMJ02858.1"/>
    <property type="molecule type" value="Genomic_DNA"/>
</dbReference>
<evidence type="ECO:0000313" key="2">
    <source>
        <dbReference type="EMBL" id="TMJ02858.1"/>
    </source>
</evidence>
<dbReference type="SUPFAM" id="SSF103196">
    <property type="entry name" value="Roadblock/LC7 domain"/>
    <property type="match status" value="1"/>
</dbReference>
<gene>
    <name evidence="2" type="ORF">E6G99_11845</name>
</gene>
<dbReference type="Proteomes" id="UP000318661">
    <property type="component" value="Unassembled WGS sequence"/>
</dbReference>
<proteinExistence type="predicted"/>
<dbReference type="AlphaFoldDB" id="A0A537L4B6"/>
<organism evidence="2 3">
    <name type="scientific">Candidatus Segetimicrobium genomatis</name>
    <dbReference type="NCBI Taxonomy" id="2569760"/>
    <lineage>
        <taxon>Bacteria</taxon>
        <taxon>Bacillati</taxon>
        <taxon>Candidatus Sysuimicrobiota</taxon>
        <taxon>Candidatus Sysuimicrobiia</taxon>
        <taxon>Candidatus Sysuimicrobiales</taxon>
        <taxon>Candidatus Segetimicrobiaceae</taxon>
        <taxon>Candidatus Segetimicrobium</taxon>
    </lineage>
</organism>
<reference evidence="2 3" key="1">
    <citation type="journal article" date="2019" name="Nat. Microbiol.">
        <title>Mediterranean grassland soil C-N compound turnover is dependent on rainfall and depth, and is mediated by genomically divergent microorganisms.</title>
        <authorList>
            <person name="Diamond S."/>
            <person name="Andeer P.F."/>
            <person name="Li Z."/>
            <person name="Crits-Christoph A."/>
            <person name="Burstein D."/>
            <person name="Anantharaman K."/>
            <person name="Lane K.R."/>
            <person name="Thomas B.C."/>
            <person name="Pan C."/>
            <person name="Northen T.R."/>
            <person name="Banfield J.F."/>
        </authorList>
    </citation>
    <scope>NUCLEOTIDE SEQUENCE [LARGE SCALE GENOMIC DNA]</scope>
    <source>
        <strain evidence="2">NP_2</strain>
    </source>
</reference>
<sequence>MTVLELKEFESLENLQALFRDPEAQERLSHLGVRTALVATWDGLVVDSVVNDDQPVALETLAANAAAALQLSHDKPARGHVDGVLAEFDAGSTLIVDPVGDNSLVAFVINPSSDVEHLRAELRTLVKLHATGGSAPSTPSLPAAPVRAQRPLPPQADPIPTPRSGSEPAASPVQEIIRSTPAGRRVILKGVSLDAAGFSATVTVELLFNGQRIVGKAVTRNDSTRYVSVAAEATIQAVTQLLPDGYGVVLDLIAPLASEAEQGVQAVSVRVLFLSPDGEQTLLGIAKLTGDDPAAGAKTVLSAVNSHLEAVLALQNDYIN</sequence>
<accession>A0A537L4B6</accession>
<evidence type="ECO:0000256" key="1">
    <source>
        <dbReference type="SAM" id="MobiDB-lite"/>
    </source>
</evidence>
<protein>
    <recommendedName>
        <fullName evidence="4">Roadblock/LAMTOR2 domain-containing protein</fullName>
    </recommendedName>
</protein>
<feature type="compositionally biased region" description="Low complexity" evidence="1">
    <location>
        <begin position="134"/>
        <end position="145"/>
    </location>
</feature>
<dbReference type="Gene3D" id="3.30.450.30">
    <property type="entry name" value="Dynein light chain 2a, cytoplasmic"/>
    <property type="match status" value="1"/>
</dbReference>
<feature type="region of interest" description="Disordered" evidence="1">
    <location>
        <begin position="131"/>
        <end position="175"/>
    </location>
</feature>
<evidence type="ECO:0000313" key="3">
    <source>
        <dbReference type="Proteomes" id="UP000318661"/>
    </source>
</evidence>
<comment type="caution">
    <text evidence="2">The sequence shown here is derived from an EMBL/GenBank/DDBJ whole genome shotgun (WGS) entry which is preliminary data.</text>
</comment>
<evidence type="ECO:0008006" key="4">
    <source>
        <dbReference type="Google" id="ProtNLM"/>
    </source>
</evidence>
<feature type="compositionally biased region" description="Pro residues" evidence="1">
    <location>
        <begin position="151"/>
        <end position="161"/>
    </location>
</feature>